<organism evidence="1">
    <name type="scientific">Brassica napus</name>
    <name type="common">Rape</name>
    <dbReference type="NCBI Taxonomy" id="3708"/>
    <lineage>
        <taxon>Eukaryota</taxon>
        <taxon>Viridiplantae</taxon>
        <taxon>Streptophyta</taxon>
        <taxon>Embryophyta</taxon>
        <taxon>Tracheophyta</taxon>
        <taxon>Spermatophyta</taxon>
        <taxon>Magnoliopsida</taxon>
        <taxon>eudicotyledons</taxon>
        <taxon>Gunneridae</taxon>
        <taxon>Pentapetalae</taxon>
        <taxon>rosids</taxon>
        <taxon>malvids</taxon>
        <taxon>Brassicales</taxon>
        <taxon>Brassicaceae</taxon>
        <taxon>Brassiceae</taxon>
        <taxon>Brassica</taxon>
    </lineage>
</organism>
<gene>
    <name evidence="1" type="ORF">DARMORV10_C06P03660.1</name>
</gene>
<reference evidence="1" key="1">
    <citation type="submission" date="2021-01" db="EMBL/GenBank/DDBJ databases">
        <authorList>
            <consortium name="Genoscope - CEA"/>
            <person name="William W."/>
        </authorList>
    </citation>
    <scope>NUCLEOTIDE SEQUENCE</scope>
</reference>
<name>A0A816PYR8_BRANA</name>
<accession>A0A816PYR8</accession>
<evidence type="ECO:0000313" key="1">
    <source>
        <dbReference type="EMBL" id="CAF2054475.1"/>
    </source>
</evidence>
<dbReference type="Proteomes" id="UP001295469">
    <property type="component" value="Chromosome C06"/>
</dbReference>
<proteinExistence type="predicted"/>
<sequence length="53" mass="6440">MTKILHTYQYDIPSGHPSNINNSLRILSLQIQFYSLKTYKTHYYSLFFFFLVF</sequence>
<dbReference type="EMBL" id="HG994370">
    <property type="protein sequence ID" value="CAF2054475.1"/>
    <property type="molecule type" value="Genomic_DNA"/>
</dbReference>
<dbReference type="AlphaFoldDB" id="A0A816PYR8"/>
<protein>
    <submittedName>
        <fullName evidence="1">(rape) hypothetical protein</fullName>
    </submittedName>
</protein>